<dbReference type="EMBL" id="BABT02000084">
    <property type="protein sequence ID" value="GAA96401.1"/>
    <property type="molecule type" value="Genomic_DNA"/>
</dbReference>
<evidence type="ECO:0000313" key="4">
    <source>
        <dbReference type="EMBL" id="GAA96401.1"/>
    </source>
</evidence>
<keyword evidence="5" id="KW-1185">Reference proteome</keyword>
<sequence length="1437" mass="158720">MTDSEETGSPTLVNGDIRDAVAPAVADSSAAEQQASSDEVYADQYELTLLLPRKLLPAPQDWGIPPRSPDPKVDPDDEHDLENYVRLWTTVAGTENIRDIRSLVSDSAEGFWLGSFGFVKVDFEETPEDEQPKRIIPESDSTPFPELAELPVIFPGTTETKQRVLKVVPVDFTEAAARQHLMQFWDVINHRAMALTGKNVYRAPKYDPSTLTLEPGMSLFTSVRGQAPEEPECMHHDHHEAHCDAHDESADKKKSEQKKTKARQPELSEEQPAPTDHVFENFEPLKDEPWRAILSARDQAARAVPQTPAALRQLAVSAWNPPPLHLAQRGHLLYVTLITLEGENVHVQATNKGFYIDRSDSTRFDPTPKSSDAPFATLYELCRSISRAFSLAMVKIVEPLKPLNPDMFAYLPISLCTPASPWLVSEPSHTADPLRNQLAYIVTGGIAAEQLPPARDWNDDFVSVRELPVKTLAQRVLRERNLARLHYEFEVSATRTISLIMKGEIPAINPSEGVAARTYLYNNVLFLRALDALDIMPHLGGDEASRVAANKDLEALKVLHQADIPQLNLIGTALVDLQGQRWVCQTLPPGIANKTIEEIEASKKDGQNSAKEEDDFAWGHFRILYGSSDTEKADDELACDPKFHKLASKVGEALQLAPHIVQDKEGRQCELYTSMDVHGAVGLDGRPFLMDLARTSPVDVHFLEDDIQRIPGETEDCAYPHTYLLLRRELLDAYRDSSLRQWLTEQVAKKTAQKPKPDEEPKTSQSTAVQDEPTELALSQPPTPTVEESVTSAPTQAEREAILFNVDAFVKRQDDRAGAVYQESDPAVRHVRQASKYLREVALVDYLTEIVANGSMPVDGAALTSSLHARGINMRYLGHIVRLAQAGTHKIPCSPSLQLEAADQLAKVQVSLKREMVVRAAKHILRAEMSAAQPHQVAEVAAHNLSCLLGAASTSTTSSQTKETIQTAILRDVARRFRFRLEPSYFDQELARPQLLRELCYRLGIQLKAQPYAFDTVPTSNGAYHSSEDEATKTKKPKAKATNGVSHGPLRTASIMPDDILGFVPVVKSVQHQSGYGTYLVEQAQFQLLKGDNERGEPMMNDAVHYYEQLFGNIHPEIATKYHQMSVVYSNIAQPLLRRVSLFEQSAQLSKPDEAARMRAYAGVPDEATYEAIKRDSEIYLDAAARMERQAILAAERTLGVDHSLVAPLYGQLALHENALGNTQTALRLTKHAIGLYQAQYGPGCTEVPRQLTHAAAFIQGWLGHEASIPYYKAAHASTVQARGPESIATGTASYAVAQVYALSGNMKAAIEPAKESARIFAARLGEKEEKTLEANNLLAVILANAANQAKAEQGQAASIARRLHISPERTAQLLAQARNGMPIESVQAEAPTGETYGSRGHLAIDDLVKYISGQQQASKTTSSKQRRQRGGKTARR</sequence>
<dbReference type="GO" id="GO:0048312">
    <property type="term" value="P:intracellular distribution of mitochondria"/>
    <property type="evidence" value="ECO:0007669"/>
    <property type="project" value="TreeGrafter"/>
</dbReference>
<dbReference type="InterPro" id="IPR023231">
    <property type="entry name" value="GSKIP_dom_sf"/>
</dbReference>
<feature type="domain" description="Clu" evidence="3">
    <location>
        <begin position="427"/>
        <end position="703"/>
    </location>
</feature>
<dbReference type="Proteomes" id="UP000009131">
    <property type="component" value="Unassembled WGS sequence"/>
</dbReference>
<evidence type="ECO:0000256" key="2">
    <source>
        <dbReference type="SAM" id="MobiDB-lite"/>
    </source>
</evidence>
<proteinExistence type="predicted"/>
<evidence type="ECO:0000313" key="5">
    <source>
        <dbReference type="Proteomes" id="UP000009131"/>
    </source>
</evidence>
<protein>
    <recommendedName>
        <fullName evidence="3">Clu domain-containing protein</fullName>
    </recommendedName>
</protein>
<gene>
    <name evidence="4" type="primary">Mo03068</name>
    <name evidence="4" type="ORF">E5Q_03068</name>
</gene>
<feature type="region of interest" description="Disordered" evidence="2">
    <location>
        <begin position="748"/>
        <end position="794"/>
    </location>
</feature>
<feature type="compositionally biased region" description="Basic and acidic residues" evidence="2">
    <location>
        <begin position="232"/>
        <end position="266"/>
    </location>
</feature>
<dbReference type="PANTHER" id="PTHR12601">
    <property type="entry name" value="EUKARYOTIC TRANSLATION INITIATION FACTOR 3 SUBUNIT EIF-3"/>
    <property type="match status" value="1"/>
</dbReference>
<dbReference type="STRING" id="764103.G7E0P1"/>
<dbReference type="InterPro" id="IPR033646">
    <property type="entry name" value="CLU-central"/>
</dbReference>
<dbReference type="CDD" id="cd15466">
    <property type="entry name" value="CLU-central"/>
    <property type="match status" value="1"/>
</dbReference>
<dbReference type="eggNOG" id="KOG1839">
    <property type="taxonomic scope" value="Eukaryota"/>
</dbReference>
<feature type="compositionally biased region" description="Basic residues" evidence="2">
    <location>
        <begin position="1425"/>
        <end position="1437"/>
    </location>
</feature>
<dbReference type="OrthoDB" id="771227at2759"/>
<feature type="region of interest" description="Disordered" evidence="2">
    <location>
        <begin position="58"/>
        <end position="78"/>
    </location>
</feature>
<reference evidence="4 5" key="1">
    <citation type="journal article" date="2011" name="J. Gen. Appl. Microbiol.">
        <title>Draft genome sequencing of the enigmatic basidiomycete Mixia osmundae.</title>
        <authorList>
            <person name="Nishida H."/>
            <person name="Nagatsuka Y."/>
            <person name="Sugiyama J."/>
        </authorList>
    </citation>
    <scope>NUCLEOTIDE SEQUENCE [LARGE SCALE GENOMIC DNA]</scope>
    <source>
        <strain evidence="5">CBS 9802 / IAM 14324 / JCM 22182 / KY 12970</strain>
    </source>
</reference>
<dbReference type="InParanoid" id="G7E0P1"/>
<name>G7E0P1_MIXOS</name>
<dbReference type="SUPFAM" id="SSF103107">
    <property type="entry name" value="Hypothetical protein c14orf129, hspc210"/>
    <property type="match status" value="1"/>
</dbReference>
<feature type="region of interest" description="Disordered" evidence="2">
    <location>
        <begin position="1414"/>
        <end position="1437"/>
    </location>
</feature>
<dbReference type="InterPro" id="IPR025697">
    <property type="entry name" value="CLU_dom"/>
</dbReference>
<evidence type="ECO:0000259" key="3">
    <source>
        <dbReference type="PROSITE" id="PS51823"/>
    </source>
</evidence>
<dbReference type="Gene3D" id="3.30.2280.10">
    <property type="entry name" value="Hypothetical protein (hspc210)"/>
    <property type="match status" value="1"/>
</dbReference>
<dbReference type="HOGENOM" id="CLU_003256_2_0_1"/>
<evidence type="ECO:0000256" key="1">
    <source>
        <dbReference type="ARBA" id="ARBA00022490"/>
    </source>
</evidence>
<dbReference type="GO" id="GO:0005737">
    <property type="term" value="C:cytoplasm"/>
    <property type="evidence" value="ECO:0007669"/>
    <property type="project" value="TreeGrafter"/>
</dbReference>
<dbReference type="PANTHER" id="PTHR12601:SF6">
    <property type="entry name" value="CLUSTERED MITOCHONDRIA PROTEIN HOMOLOG"/>
    <property type="match status" value="1"/>
</dbReference>
<reference evidence="4 5" key="2">
    <citation type="journal article" date="2012" name="Open Biol.">
        <title>Characteristics of nucleosomes and linker DNA regions on the genome of the basidiomycete Mixia osmundae revealed by mono- and dinucleosome mapping.</title>
        <authorList>
            <person name="Nishida H."/>
            <person name="Kondo S."/>
            <person name="Matsumoto T."/>
            <person name="Suzuki Y."/>
            <person name="Yoshikawa H."/>
            <person name="Taylor T.D."/>
            <person name="Sugiyama J."/>
        </authorList>
    </citation>
    <scope>NUCLEOTIDE SEQUENCE [LARGE SCALE GENOMIC DNA]</scope>
    <source>
        <strain evidence="5">CBS 9802 / IAM 14324 / JCM 22182 / KY 12970</strain>
    </source>
</reference>
<organism evidence="4 5">
    <name type="scientific">Mixia osmundae (strain CBS 9802 / IAM 14324 / JCM 22182 / KY 12970)</name>
    <dbReference type="NCBI Taxonomy" id="764103"/>
    <lineage>
        <taxon>Eukaryota</taxon>
        <taxon>Fungi</taxon>
        <taxon>Dikarya</taxon>
        <taxon>Basidiomycota</taxon>
        <taxon>Pucciniomycotina</taxon>
        <taxon>Mixiomycetes</taxon>
        <taxon>Mixiales</taxon>
        <taxon>Mixiaceae</taxon>
        <taxon>Mixia</taxon>
    </lineage>
</organism>
<dbReference type="GO" id="GO:0003729">
    <property type="term" value="F:mRNA binding"/>
    <property type="evidence" value="ECO:0007669"/>
    <property type="project" value="TreeGrafter"/>
</dbReference>
<dbReference type="InterPro" id="IPR011990">
    <property type="entry name" value="TPR-like_helical_dom_sf"/>
</dbReference>
<dbReference type="InterPro" id="IPR027523">
    <property type="entry name" value="CLU_prot"/>
</dbReference>
<dbReference type="PROSITE" id="PS51823">
    <property type="entry name" value="CLU"/>
    <property type="match status" value="1"/>
</dbReference>
<feature type="region of interest" description="Disordered" evidence="2">
    <location>
        <begin position="1022"/>
        <end position="1048"/>
    </location>
</feature>
<dbReference type="Pfam" id="PF12807">
    <property type="entry name" value="eIF3_p135"/>
    <property type="match status" value="1"/>
</dbReference>
<dbReference type="Pfam" id="PF13236">
    <property type="entry name" value="CLU"/>
    <property type="match status" value="1"/>
</dbReference>
<feature type="compositionally biased region" description="Low complexity" evidence="2">
    <location>
        <begin position="1414"/>
        <end position="1424"/>
    </location>
</feature>
<dbReference type="FunCoup" id="G7E0P1">
    <property type="interactions" value="416"/>
</dbReference>
<dbReference type="Gene3D" id="1.25.40.10">
    <property type="entry name" value="Tetratricopeptide repeat domain"/>
    <property type="match status" value="1"/>
</dbReference>
<keyword evidence="1" id="KW-0963">Cytoplasm</keyword>
<feature type="region of interest" description="Disordered" evidence="2">
    <location>
        <begin position="230"/>
        <end position="280"/>
    </location>
</feature>
<accession>G7E0P1</accession>
<comment type="caution">
    <text evidence="4">The sequence shown here is derived from an EMBL/GenBank/DDBJ whole genome shotgun (WGS) entry which is preliminary data.</text>
</comment>